<dbReference type="EMBL" id="JBHSMQ010000009">
    <property type="protein sequence ID" value="MFC5457337.1"/>
    <property type="molecule type" value="Genomic_DNA"/>
</dbReference>
<evidence type="ECO:0000313" key="2">
    <source>
        <dbReference type="EMBL" id="MFC5457337.1"/>
    </source>
</evidence>
<dbReference type="RefSeq" id="WP_377170522.1">
    <property type="nucleotide sequence ID" value="NZ_JBHSMQ010000009.1"/>
</dbReference>
<reference evidence="3" key="1">
    <citation type="journal article" date="2019" name="Int. J. Syst. Evol. Microbiol.">
        <title>The Global Catalogue of Microorganisms (GCM) 10K type strain sequencing project: providing services to taxonomists for standard genome sequencing and annotation.</title>
        <authorList>
            <consortium name="The Broad Institute Genomics Platform"/>
            <consortium name="The Broad Institute Genome Sequencing Center for Infectious Disease"/>
            <person name="Wu L."/>
            <person name="Ma J."/>
        </authorList>
    </citation>
    <scope>NUCLEOTIDE SEQUENCE [LARGE SCALE GENOMIC DNA]</scope>
    <source>
        <strain evidence="3">CGMCC 4.1469</strain>
    </source>
</reference>
<evidence type="ECO:0000313" key="3">
    <source>
        <dbReference type="Proteomes" id="UP001596052"/>
    </source>
</evidence>
<dbReference type="Proteomes" id="UP001596052">
    <property type="component" value="Unassembled WGS sequence"/>
</dbReference>
<sequence>MKTPTPARVAAAVLVTALALLSLSACSSPALLKIRTPAVQAQIIGDVEKDILAGGGALLISGGSTSAAVTAMTAQELKNLPALQQVLAAQPTPKNPASAVTP</sequence>
<dbReference type="PROSITE" id="PS51257">
    <property type="entry name" value="PROKAR_LIPOPROTEIN"/>
    <property type="match status" value="1"/>
</dbReference>
<accession>A0ABW0KXA1</accession>
<protein>
    <submittedName>
        <fullName evidence="2">Uncharacterized protein</fullName>
    </submittedName>
</protein>
<comment type="caution">
    <text evidence="2">The sequence shown here is derived from an EMBL/GenBank/DDBJ whole genome shotgun (WGS) entry which is preliminary data.</text>
</comment>
<organism evidence="2 3">
    <name type="scientific">Prosthecobacter fluviatilis</name>
    <dbReference type="NCBI Taxonomy" id="445931"/>
    <lineage>
        <taxon>Bacteria</taxon>
        <taxon>Pseudomonadati</taxon>
        <taxon>Verrucomicrobiota</taxon>
        <taxon>Verrucomicrobiia</taxon>
        <taxon>Verrucomicrobiales</taxon>
        <taxon>Verrucomicrobiaceae</taxon>
        <taxon>Prosthecobacter</taxon>
    </lineage>
</organism>
<name>A0ABW0KXA1_9BACT</name>
<keyword evidence="1" id="KW-0732">Signal</keyword>
<gene>
    <name evidence="2" type="ORF">ACFQDI_20880</name>
</gene>
<evidence type="ECO:0000256" key="1">
    <source>
        <dbReference type="SAM" id="SignalP"/>
    </source>
</evidence>
<proteinExistence type="predicted"/>
<feature type="signal peptide" evidence="1">
    <location>
        <begin position="1"/>
        <end position="27"/>
    </location>
</feature>
<feature type="chain" id="PRO_5046713891" evidence="1">
    <location>
        <begin position="28"/>
        <end position="102"/>
    </location>
</feature>
<keyword evidence="3" id="KW-1185">Reference proteome</keyword>